<organism evidence="2 3">
    <name type="scientific">Rhizorhabdus dicambivorans</name>
    <dbReference type="NCBI Taxonomy" id="1850238"/>
    <lineage>
        <taxon>Bacteria</taxon>
        <taxon>Pseudomonadati</taxon>
        <taxon>Pseudomonadota</taxon>
        <taxon>Alphaproteobacteria</taxon>
        <taxon>Sphingomonadales</taxon>
        <taxon>Sphingomonadaceae</taxon>
        <taxon>Rhizorhabdus</taxon>
    </lineage>
</organism>
<keyword evidence="1" id="KW-0472">Membrane</keyword>
<evidence type="ECO:0000256" key="1">
    <source>
        <dbReference type="SAM" id="Phobius"/>
    </source>
</evidence>
<evidence type="ECO:0000313" key="2">
    <source>
        <dbReference type="EMBL" id="PCE42325.1"/>
    </source>
</evidence>
<feature type="transmembrane region" description="Helical" evidence="1">
    <location>
        <begin position="93"/>
        <end position="112"/>
    </location>
</feature>
<feature type="transmembrane region" description="Helical" evidence="1">
    <location>
        <begin position="66"/>
        <end position="86"/>
    </location>
</feature>
<keyword evidence="3" id="KW-1185">Reference proteome</keyword>
<dbReference type="OrthoDB" id="7188556at2"/>
<proteinExistence type="predicted"/>
<comment type="caution">
    <text evidence="2">The sequence shown here is derived from an EMBL/GenBank/DDBJ whole genome shotgun (WGS) entry which is preliminary data.</text>
</comment>
<reference evidence="2 3" key="1">
    <citation type="submission" date="2017-09" db="EMBL/GenBank/DDBJ databases">
        <title>The Catabolism of 3,6-Dichlorosalicylic acid is Initiated by the Cytochrome P450 Monooxygenase DsmABC in Rhizorhabdus dicambivorans Ndbn-20.</title>
        <authorList>
            <person name="Na L."/>
        </authorList>
    </citation>
    <scope>NUCLEOTIDE SEQUENCE [LARGE SCALE GENOMIC DNA]</scope>
    <source>
        <strain evidence="2 3">Ndbn-20m</strain>
    </source>
</reference>
<feature type="transmembrane region" description="Helical" evidence="1">
    <location>
        <begin position="124"/>
        <end position="142"/>
    </location>
</feature>
<keyword evidence="1" id="KW-1133">Transmembrane helix</keyword>
<dbReference type="AlphaFoldDB" id="A0A2A4FXW8"/>
<name>A0A2A4FXW8_9SPHN</name>
<feature type="transmembrane region" description="Helical" evidence="1">
    <location>
        <begin position="39"/>
        <end position="60"/>
    </location>
</feature>
<evidence type="ECO:0000313" key="3">
    <source>
        <dbReference type="Proteomes" id="UP000218934"/>
    </source>
</evidence>
<dbReference type="EMBL" id="NWUF01000008">
    <property type="protein sequence ID" value="PCE42325.1"/>
    <property type="molecule type" value="Genomic_DNA"/>
</dbReference>
<feature type="transmembrane region" description="Helical" evidence="1">
    <location>
        <begin position="12"/>
        <end position="32"/>
    </location>
</feature>
<sequence length="154" mass="17469">MDSLYDRLPGLLTFRPLLYGILMWFVCIYAFLRGGWEERIAILVLIISAYLTFVLSALFRSRYTDLEWPIFLGDVVTFIVLQLLAMQSKKFSPLWLAAFSGVVLLSHLAPLMPGMLPATYHDAIAIWGYPSLIVLALGIANHHRTKMQILARPT</sequence>
<accession>A0A2A4FXW8</accession>
<gene>
    <name evidence="2" type="ORF">COO09_09975</name>
</gene>
<protein>
    <submittedName>
        <fullName evidence="2">Uncharacterized protein</fullName>
    </submittedName>
</protein>
<dbReference type="Proteomes" id="UP000218934">
    <property type="component" value="Unassembled WGS sequence"/>
</dbReference>
<keyword evidence="1" id="KW-0812">Transmembrane</keyword>
<dbReference type="RefSeq" id="WP_066963273.1">
    <property type="nucleotide sequence ID" value="NZ_CP023449.1"/>
</dbReference>
<dbReference type="KEGG" id="rdi:CMV14_13805"/>